<dbReference type="PANTHER" id="PTHR42820:SF21">
    <property type="entry name" value="SHORT-CHAIN DEHYDROGENASE REDUCTASE 3B-LIKE"/>
    <property type="match status" value="1"/>
</dbReference>
<dbReference type="InterPro" id="IPR020904">
    <property type="entry name" value="Sc_DH/Rdtase_CS"/>
</dbReference>
<dbReference type="Gene3D" id="3.40.50.720">
    <property type="entry name" value="NAD(P)-binding Rossmann-like Domain"/>
    <property type="match status" value="2"/>
</dbReference>
<dbReference type="PRINTS" id="PR00080">
    <property type="entry name" value="SDRFAMILY"/>
</dbReference>
<evidence type="ECO:0000313" key="4">
    <source>
        <dbReference type="EMBL" id="CAN83971.1"/>
    </source>
</evidence>
<dbReference type="PANTHER" id="PTHR42820">
    <property type="entry name" value="SHORT-CHAIN DEHYDROGENASE REDUCTASE"/>
    <property type="match status" value="1"/>
</dbReference>
<name>A5C5T3_VITVI</name>
<dbReference type="SUPFAM" id="SSF51735">
    <property type="entry name" value="NAD(P)-binding Rossmann-fold domains"/>
    <property type="match status" value="2"/>
</dbReference>
<comment type="similarity">
    <text evidence="1 2">Belongs to the short-chain dehydrogenases/reductases (SDR) family.</text>
</comment>
<dbReference type="NCBIfam" id="NF005559">
    <property type="entry name" value="PRK07231.1"/>
    <property type="match status" value="1"/>
</dbReference>
<evidence type="ECO:0000256" key="2">
    <source>
        <dbReference type="RuleBase" id="RU000363"/>
    </source>
</evidence>
<organism evidence="4">
    <name type="scientific">Vitis vinifera</name>
    <name type="common">Grape</name>
    <dbReference type="NCBI Taxonomy" id="29760"/>
    <lineage>
        <taxon>Eukaryota</taxon>
        <taxon>Viridiplantae</taxon>
        <taxon>Streptophyta</taxon>
        <taxon>Embryophyta</taxon>
        <taxon>Tracheophyta</taxon>
        <taxon>Spermatophyta</taxon>
        <taxon>Magnoliopsida</taxon>
        <taxon>eudicotyledons</taxon>
        <taxon>Gunneridae</taxon>
        <taxon>Pentapetalae</taxon>
        <taxon>rosids</taxon>
        <taxon>Vitales</taxon>
        <taxon>Vitaceae</taxon>
        <taxon>Viteae</taxon>
        <taxon>Vitis</taxon>
    </lineage>
</organism>
<accession>A5C5T3</accession>
<protein>
    <recommendedName>
        <fullName evidence="3">Ketoreductase domain-containing protein</fullName>
    </recommendedName>
</protein>
<evidence type="ECO:0000259" key="3">
    <source>
        <dbReference type="SMART" id="SM00822"/>
    </source>
</evidence>
<dbReference type="ExpressionAtlas" id="A5C5T3">
    <property type="expression patterns" value="baseline and differential"/>
</dbReference>
<gene>
    <name evidence="4" type="ORF">VITISV_039801</name>
</gene>
<dbReference type="EMBL" id="AM483358">
    <property type="protein sequence ID" value="CAN83971.1"/>
    <property type="molecule type" value="Genomic_DNA"/>
</dbReference>
<dbReference type="PROSITE" id="PS00061">
    <property type="entry name" value="ADH_SHORT"/>
    <property type="match status" value="1"/>
</dbReference>
<feature type="domain" description="Ketoreductase" evidence="3">
    <location>
        <begin position="14"/>
        <end position="194"/>
    </location>
</feature>
<dbReference type="AlphaFoldDB" id="A5C5T3"/>
<proteinExistence type="inferred from homology"/>
<dbReference type="InterPro" id="IPR057326">
    <property type="entry name" value="KR_dom"/>
</dbReference>
<sequence length="426" mass="45275">MTDPTPFNKKLQGKVAIITGGASGIGEATARLFADHGARAVVVADIQDELGRGVAESIGLHRCRYIHCDVTDEQQIKAMVESTVKMFGQLDIMFSNAGVMSMGDQTILELDLSASDKVFAVNARGMAACVKHAARAMVEGGVKGSIVCTASVAATVGNDKFTDYIMSKHAVLGLVRSARKVAIITGGASGIGEATARVFSEHGARAIIIADIQDELGQNLASSIGSHFCTFIHCDVTNEDQVKSMVEWTVQKYGQLDIMFSNAGIVNRSDQTVLDLEFSAFDRLFAVNVRGMAACVKHAARAMVDRGVKGCIVCTASVAGSHGMGRRTDYCMSKHAVVGLVRSASKQLGEHGIRVNCVSPHGIATPMMCKALEMEADEVEKVYEARTRLKGVLRARHVADAVLFLASDQSAFVTGHDLSVDGGFST</sequence>
<dbReference type="OrthoDB" id="294295at2759"/>
<dbReference type="SMART" id="SM00822">
    <property type="entry name" value="PKS_KR"/>
    <property type="match status" value="1"/>
</dbReference>
<dbReference type="InterPro" id="IPR036291">
    <property type="entry name" value="NAD(P)-bd_dom_sf"/>
</dbReference>
<dbReference type="FunFam" id="3.40.50.720:FF:000084">
    <property type="entry name" value="Short-chain dehydrogenase reductase"/>
    <property type="match status" value="2"/>
</dbReference>
<dbReference type="InterPro" id="IPR002347">
    <property type="entry name" value="SDR_fam"/>
</dbReference>
<dbReference type="Pfam" id="PF00106">
    <property type="entry name" value="adh_short"/>
    <property type="match status" value="1"/>
</dbReference>
<dbReference type="PRINTS" id="PR00081">
    <property type="entry name" value="GDHRDH"/>
</dbReference>
<dbReference type="Pfam" id="PF13561">
    <property type="entry name" value="adh_short_C2"/>
    <property type="match status" value="1"/>
</dbReference>
<evidence type="ECO:0000256" key="1">
    <source>
        <dbReference type="ARBA" id="ARBA00006484"/>
    </source>
</evidence>
<reference evidence="4" key="1">
    <citation type="journal article" date="2007" name="PLoS ONE">
        <title>The first genome sequence of an elite grapevine cultivar (Pinot noir Vitis vinifera L.): coping with a highly heterozygous genome.</title>
        <authorList>
            <person name="Velasco R."/>
            <person name="Zharkikh A."/>
            <person name="Troggio M."/>
            <person name="Cartwright D.A."/>
            <person name="Cestaro A."/>
            <person name="Pruss D."/>
            <person name="Pindo M."/>
            <person name="FitzGerald L.M."/>
            <person name="Vezzulli S."/>
            <person name="Reid J."/>
            <person name="Malacarne G."/>
            <person name="Iliev D."/>
            <person name="Coppola G."/>
            <person name="Wardell B."/>
            <person name="Micheletti D."/>
            <person name="Macalma T."/>
            <person name="Facci M."/>
            <person name="Mitchell J.T."/>
            <person name="Perazzolli M."/>
            <person name="Eldredge G."/>
            <person name="Gatto P."/>
            <person name="Oyzerski R."/>
            <person name="Moretto M."/>
            <person name="Gutin N."/>
            <person name="Stefanini M."/>
            <person name="Chen Y."/>
            <person name="Segala C."/>
            <person name="Davenport C."/>
            <person name="Dematte L."/>
            <person name="Mraz A."/>
            <person name="Battilana J."/>
            <person name="Stormo K."/>
            <person name="Costa F."/>
            <person name="Tao Q."/>
            <person name="Si-Ammour A."/>
            <person name="Harkins T."/>
            <person name="Lackey A."/>
            <person name="Perbost C."/>
            <person name="Taillon B."/>
            <person name="Stella A."/>
            <person name="Solovyev V."/>
            <person name="Fawcett J.A."/>
            <person name="Sterck L."/>
            <person name="Vandepoele K."/>
            <person name="Grando S.M."/>
            <person name="Toppo S."/>
            <person name="Moser C."/>
            <person name="Lanchbury J."/>
            <person name="Bogden R."/>
            <person name="Skolnick M."/>
            <person name="Sgaramella V."/>
            <person name="Bhatnagar S.K."/>
            <person name="Fontana P."/>
            <person name="Gutin A."/>
            <person name="Van de Peer Y."/>
            <person name="Salamini F."/>
            <person name="Viola R."/>
        </authorList>
    </citation>
    <scope>NUCLEOTIDE SEQUENCE</scope>
</reference>